<proteinExistence type="predicted"/>
<gene>
    <name evidence="1" type="ORF">ACJMK2_025778</name>
</gene>
<organism evidence="1 2">
    <name type="scientific">Sinanodonta woodiana</name>
    <name type="common">Chinese pond mussel</name>
    <name type="synonym">Anodonta woodiana</name>
    <dbReference type="NCBI Taxonomy" id="1069815"/>
    <lineage>
        <taxon>Eukaryota</taxon>
        <taxon>Metazoa</taxon>
        <taxon>Spiralia</taxon>
        <taxon>Lophotrochozoa</taxon>
        <taxon>Mollusca</taxon>
        <taxon>Bivalvia</taxon>
        <taxon>Autobranchia</taxon>
        <taxon>Heteroconchia</taxon>
        <taxon>Palaeoheterodonta</taxon>
        <taxon>Unionida</taxon>
        <taxon>Unionoidea</taxon>
        <taxon>Unionidae</taxon>
        <taxon>Unioninae</taxon>
        <taxon>Sinanodonta</taxon>
    </lineage>
</organism>
<keyword evidence="2" id="KW-1185">Reference proteome</keyword>
<evidence type="ECO:0000313" key="2">
    <source>
        <dbReference type="Proteomes" id="UP001634394"/>
    </source>
</evidence>
<sequence length="116" mass="13374">MRCRACQKVIVTESENTEDVVEENEGNEAFKCCHKKVTSEHFTNLIPNASTELLDLLLCLANNCAVKDPRGQRWSKKVISVCLDLYTRSPQAYKSNKTVTYLYYHLQVLYFFTITT</sequence>
<protein>
    <submittedName>
        <fullName evidence="1">Uncharacterized protein</fullName>
    </submittedName>
</protein>
<evidence type="ECO:0000313" key="1">
    <source>
        <dbReference type="EMBL" id="KAL3885735.1"/>
    </source>
</evidence>
<name>A0ABD3XJ26_SINWO</name>
<dbReference type="EMBL" id="JBJQND010000002">
    <property type="protein sequence ID" value="KAL3885735.1"/>
    <property type="molecule type" value="Genomic_DNA"/>
</dbReference>
<reference evidence="1 2" key="1">
    <citation type="submission" date="2024-11" db="EMBL/GenBank/DDBJ databases">
        <title>Chromosome-level genome assembly of the freshwater bivalve Anodonta woodiana.</title>
        <authorList>
            <person name="Chen X."/>
        </authorList>
    </citation>
    <scope>NUCLEOTIDE SEQUENCE [LARGE SCALE GENOMIC DNA]</scope>
    <source>
        <strain evidence="1">MN2024</strain>
        <tissue evidence="1">Gills</tissue>
    </source>
</reference>
<comment type="caution">
    <text evidence="1">The sequence shown here is derived from an EMBL/GenBank/DDBJ whole genome shotgun (WGS) entry which is preliminary data.</text>
</comment>
<accession>A0ABD3XJ26</accession>
<dbReference type="Proteomes" id="UP001634394">
    <property type="component" value="Unassembled WGS sequence"/>
</dbReference>
<dbReference type="AlphaFoldDB" id="A0ABD3XJ26"/>